<sequence length="424" mass="48725">MLINSDVSTSNILPYPRRHVALLMERDPLTYNQAITASSQEHWKEEIEKEIQSMLNLEVWEEVQIKDNYKLIGTTWGFSQTQGRDYTKTFAPTGQLNSLRTPIAVAAERGLKFEQLDIKSAFLNAPIEEDVYIMILQGLDRDKRDVCLKLKKAIYGLKQEPLAWYRQLSTWLKKYCCKVSKADSCVFYLEEPEPIWLFLHVDDIGIFGRNLTEFKREIEKEFETKLLGMADLMLGIKIIHQPDSITLTQSHYIDFLLDIYGISNCKPVATPLIPNIHLEPATESEKRVFQALNINYRSAVGSLSYLSTATRPDLSYSTSALSQFLENPGIMHWNSFLHVLKYLKGTSEIGLKYQKDVEKPIVAYSDADWGNCRITCRSTIGYLIKINDNLIIWKTRKQPTVSLSSAEAEYKSLTDLTSEILWLR</sequence>
<dbReference type="PANTHER" id="PTHR11439:SF463">
    <property type="entry name" value="REVERSE TRANSCRIPTASE TY1_COPIA-TYPE DOMAIN-CONTAINING PROTEIN"/>
    <property type="match status" value="1"/>
</dbReference>
<dbReference type="Pfam" id="PF07727">
    <property type="entry name" value="RVT_2"/>
    <property type="match status" value="1"/>
</dbReference>
<dbReference type="PANTHER" id="PTHR11439">
    <property type="entry name" value="GAG-POL-RELATED RETROTRANSPOSON"/>
    <property type="match status" value="1"/>
</dbReference>
<evidence type="ECO:0000313" key="3">
    <source>
        <dbReference type="Proteomes" id="UP000765509"/>
    </source>
</evidence>
<feature type="domain" description="Reverse transcriptase Ty1/copia-type" evidence="1">
    <location>
        <begin position="65"/>
        <end position="273"/>
    </location>
</feature>
<gene>
    <name evidence="2" type="ORF">O181_104520</name>
</gene>
<dbReference type="SUPFAM" id="SSF56672">
    <property type="entry name" value="DNA/RNA polymerases"/>
    <property type="match status" value="1"/>
</dbReference>
<dbReference type="EMBL" id="AVOT02076359">
    <property type="protein sequence ID" value="MBW0564805.1"/>
    <property type="molecule type" value="Genomic_DNA"/>
</dbReference>
<dbReference type="InterPro" id="IPR043502">
    <property type="entry name" value="DNA/RNA_pol_sf"/>
</dbReference>
<organism evidence="2 3">
    <name type="scientific">Austropuccinia psidii MF-1</name>
    <dbReference type="NCBI Taxonomy" id="1389203"/>
    <lineage>
        <taxon>Eukaryota</taxon>
        <taxon>Fungi</taxon>
        <taxon>Dikarya</taxon>
        <taxon>Basidiomycota</taxon>
        <taxon>Pucciniomycotina</taxon>
        <taxon>Pucciniomycetes</taxon>
        <taxon>Pucciniales</taxon>
        <taxon>Sphaerophragmiaceae</taxon>
        <taxon>Austropuccinia</taxon>
    </lineage>
</organism>
<dbReference type="InterPro" id="IPR013103">
    <property type="entry name" value="RVT_2"/>
</dbReference>
<dbReference type="AlphaFoldDB" id="A0A9Q3JNN9"/>
<evidence type="ECO:0000259" key="1">
    <source>
        <dbReference type="Pfam" id="PF07727"/>
    </source>
</evidence>
<dbReference type="CDD" id="cd09272">
    <property type="entry name" value="RNase_HI_RT_Ty1"/>
    <property type="match status" value="1"/>
</dbReference>
<protein>
    <recommendedName>
        <fullName evidence="1">Reverse transcriptase Ty1/copia-type domain-containing protein</fullName>
    </recommendedName>
</protein>
<dbReference type="OrthoDB" id="4026416at2759"/>
<proteinExistence type="predicted"/>
<comment type="caution">
    <text evidence="2">The sequence shown here is derived from an EMBL/GenBank/DDBJ whole genome shotgun (WGS) entry which is preliminary data.</text>
</comment>
<reference evidence="2" key="1">
    <citation type="submission" date="2021-03" db="EMBL/GenBank/DDBJ databases">
        <title>Draft genome sequence of rust myrtle Austropuccinia psidii MF-1, a brazilian biotype.</title>
        <authorList>
            <person name="Quecine M.C."/>
            <person name="Pachon D.M.R."/>
            <person name="Bonatelli M.L."/>
            <person name="Correr F.H."/>
            <person name="Franceschini L.M."/>
            <person name="Leite T.F."/>
            <person name="Margarido G.R.A."/>
            <person name="Almeida C.A."/>
            <person name="Ferrarezi J.A."/>
            <person name="Labate C.A."/>
        </authorList>
    </citation>
    <scope>NUCLEOTIDE SEQUENCE</scope>
    <source>
        <strain evidence="2">MF-1</strain>
    </source>
</reference>
<evidence type="ECO:0000313" key="2">
    <source>
        <dbReference type="EMBL" id="MBW0564805.1"/>
    </source>
</evidence>
<keyword evidence="3" id="KW-1185">Reference proteome</keyword>
<accession>A0A9Q3JNN9</accession>
<name>A0A9Q3JNN9_9BASI</name>
<dbReference type="Proteomes" id="UP000765509">
    <property type="component" value="Unassembled WGS sequence"/>
</dbReference>